<proteinExistence type="inferred from homology"/>
<keyword evidence="11" id="KW-0503">Monooxygenase</keyword>
<dbReference type="GO" id="GO:0004497">
    <property type="term" value="F:monooxygenase activity"/>
    <property type="evidence" value="ECO:0007669"/>
    <property type="project" value="UniProtKB-KW"/>
</dbReference>
<evidence type="ECO:0000256" key="13">
    <source>
        <dbReference type="PIRSR" id="PIRSR602401-1"/>
    </source>
</evidence>
<accession>A0A409XDN6</accession>
<dbReference type="EMBL" id="NHYD01002005">
    <property type="protein sequence ID" value="PPQ88841.1"/>
    <property type="molecule type" value="Genomic_DNA"/>
</dbReference>
<evidence type="ECO:0000256" key="1">
    <source>
        <dbReference type="ARBA" id="ARBA00001971"/>
    </source>
</evidence>
<dbReference type="CDD" id="cd11069">
    <property type="entry name" value="CYP_FUM15-like"/>
    <property type="match status" value="1"/>
</dbReference>
<keyword evidence="8" id="KW-1133">Transmembrane helix</keyword>
<dbReference type="Gene3D" id="1.10.630.10">
    <property type="entry name" value="Cytochrome P450"/>
    <property type="match status" value="1"/>
</dbReference>
<dbReference type="OrthoDB" id="1470350at2759"/>
<protein>
    <recommendedName>
        <fullName evidence="16">Cytochrome P450</fullName>
    </recommendedName>
</protein>
<evidence type="ECO:0000313" key="15">
    <source>
        <dbReference type="Proteomes" id="UP000283269"/>
    </source>
</evidence>
<dbReference type="InterPro" id="IPR001128">
    <property type="entry name" value="Cyt_P450"/>
</dbReference>
<dbReference type="InterPro" id="IPR050121">
    <property type="entry name" value="Cytochrome_P450_monoxygenase"/>
</dbReference>
<comment type="cofactor">
    <cofactor evidence="1 13">
        <name>heme</name>
        <dbReference type="ChEBI" id="CHEBI:30413"/>
    </cofactor>
</comment>
<evidence type="ECO:0000256" key="11">
    <source>
        <dbReference type="ARBA" id="ARBA00023033"/>
    </source>
</evidence>
<dbReference type="PANTHER" id="PTHR24305">
    <property type="entry name" value="CYTOCHROME P450"/>
    <property type="match status" value="1"/>
</dbReference>
<dbReference type="Proteomes" id="UP000283269">
    <property type="component" value="Unassembled WGS sequence"/>
</dbReference>
<dbReference type="InParanoid" id="A0A409XDN6"/>
<evidence type="ECO:0000256" key="2">
    <source>
        <dbReference type="ARBA" id="ARBA00004370"/>
    </source>
</evidence>
<keyword evidence="9" id="KW-0560">Oxidoreductase</keyword>
<dbReference type="GO" id="GO:0016020">
    <property type="term" value="C:membrane"/>
    <property type="evidence" value="ECO:0007669"/>
    <property type="project" value="UniProtKB-SubCell"/>
</dbReference>
<dbReference type="SUPFAM" id="SSF48264">
    <property type="entry name" value="Cytochrome P450"/>
    <property type="match status" value="1"/>
</dbReference>
<comment type="subcellular location">
    <subcellularLocation>
        <location evidence="2">Membrane</location>
    </subcellularLocation>
</comment>
<comment type="caution">
    <text evidence="14">The sequence shown here is derived from an EMBL/GenBank/DDBJ whole genome shotgun (WGS) entry which is preliminary data.</text>
</comment>
<reference evidence="14 15" key="1">
    <citation type="journal article" date="2018" name="Evol. Lett.">
        <title>Horizontal gene cluster transfer increased hallucinogenic mushroom diversity.</title>
        <authorList>
            <person name="Reynolds H.T."/>
            <person name="Vijayakumar V."/>
            <person name="Gluck-Thaler E."/>
            <person name="Korotkin H.B."/>
            <person name="Matheny P.B."/>
            <person name="Slot J.C."/>
        </authorList>
    </citation>
    <scope>NUCLEOTIDE SEQUENCE [LARGE SCALE GENOMIC DNA]</scope>
    <source>
        <strain evidence="14 15">2631</strain>
    </source>
</reference>
<dbReference type="GO" id="GO:0020037">
    <property type="term" value="F:heme binding"/>
    <property type="evidence" value="ECO:0007669"/>
    <property type="project" value="InterPro"/>
</dbReference>
<feature type="binding site" description="axial binding residue" evidence="13">
    <location>
        <position position="454"/>
    </location>
    <ligand>
        <name>heme</name>
        <dbReference type="ChEBI" id="CHEBI:30413"/>
    </ligand>
    <ligandPart>
        <name>Fe</name>
        <dbReference type="ChEBI" id="CHEBI:18248"/>
    </ligandPart>
</feature>
<gene>
    <name evidence="14" type="ORF">CVT25_010440</name>
</gene>
<keyword evidence="15" id="KW-1185">Reference proteome</keyword>
<keyword evidence="5 13" id="KW-0349">Heme</keyword>
<evidence type="ECO:0000256" key="12">
    <source>
        <dbReference type="ARBA" id="ARBA00023136"/>
    </source>
</evidence>
<dbReference type="AlphaFoldDB" id="A0A409XDN6"/>
<evidence type="ECO:0000256" key="7">
    <source>
        <dbReference type="ARBA" id="ARBA00022723"/>
    </source>
</evidence>
<evidence type="ECO:0000256" key="6">
    <source>
        <dbReference type="ARBA" id="ARBA00022692"/>
    </source>
</evidence>
<keyword evidence="6" id="KW-0812">Transmembrane</keyword>
<dbReference type="STRING" id="93625.A0A409XDN6"/>
<dbReference type="PRINTS" id="PR00463">
    <property type="entry name" value="EP450I"/>
</dbReference>
<evidence type="ECO:0000256" key="5">
    <source>
        <dbReference type="ARBA" id="ARBA00022617"/>
    </source>
</evidence>
<evidence type="ECO:0000256" key="8">
    <source>
        <dbReference type="ARBA" id="ARBA00022989"/>
    </source>
</evidence>
<keyword evidence="7 13" id="KW-0479">Metal-binding</keyword>
<dbReference type="GO" id="GO:0005506">
    <property type="term" value="F:iron ion binding"/>
    <property type="evidence" value="ECO:0007669"/>
    <property type="project" value="InterPro"/>
</dbReference>
<keyword evidence="12" id="KW-0472">Membrane</keyword>
<dbReference type="InterPro" id="IPR036396">
    <property type="entry name" value="Cyt_P450_sf"/>
</dbReference>
<keyword evidence="10 13" id="KW-0408">Iron</keyword>
<dbReference type="Pfam" id="PF00067">
    <property type="entry name" value="p450"/>
    <property type="match status" value="1"/>
</dbReference>
<organism evidence="14 15">
    <name type="scientific">Psilocybe cyanescens</name>
    <dbReference type="NCBI Taxonomy" id="93625"/>
    <lineage>
        <taxon>Eukaryota</taxon>
        <taxon>Fungi</taxon>
        <taxon>Dikarya</taxon>
        <taxon>Basidiomycota</taxon>
        <taxon>Agaricomycotina</taxon>
        <taxon>Agaricomycetes</taxon>
        <taxon>Agaricomycetidae</taxon>
        <taxon>Agaricales</taxon>
        <taxon>Agaricineae</taxon>
        <taxon>Strophariaceae</taxon>
        <taxon>Psilocybe</taxon>
    </lineage>
</organism>
<evidence type="ECO:0000313" key="14">
    <source>
        <dbReference type="EMBL" id="PPQ88841.1"/>
    </source>
</evidence>
<comment type="pathway">
    <text evidence="3">Secondary metabolite biosynthesis; terpenoid biosynthesis.</text>
</comment>
<evidence type="ECO:0000256" key="10">
    <source>
        <dbReference type="ARBA" id="ARBA00023004"/>
    </source>
</evidence>
<dbReference type="GO" id="GO:0016705">
    <property type="term" value="F:oxidoreductase activity, acting on paired donors, with incorporation or reduction of molecular oxygen"/>
    <property type="evidence" value="ECO:0007669"/>
    <property type="project" value="InterPro"/>
</dbReference>
<evidence type="ECO:0000256" key="3">
    <source>
        <dbReference type="ARBA" id="ARBA00004721"/>
    </source>
</evidence>
<dbReference type="InterPro" id="IPR002401">
    <property type="entry name" value="Cyt_P450_E_grp-I"/>
</dbReference>
<sequence>MRSCLDNIPGPPSISRWTGVIRQLSSPDAWNFHKEISEKYGSVIKIKAMLGENQLYIFDPKALHQIFTKDQHIFEETPGFIHTNRLVFGPGLLGTIAPRTGHSHRKQRKMLNPVFSIAHLREMIPLFYSVMYRLRDTLKTQVKGQSKEIDLLDWMSRAALELIGQGGLGYSFDPLTSDAVPHPYVRAIKGLGPIAFKLFIPSRYLLPTIVKIGTPKMRRIVMGCLPWKALHEARDIADVLHNICVEIFESKKKALAEGDIAVSKQIGQGKDILSILIRENMQASEADRLPEEEVLGQMSTFIFAATDTTSGALARLFHLLSMHQDVQEKLRREITEARQKHGRDLTYDELVALPYLDAICRETLRLTRKDVVLSLSNPIRGLDGREMSEIAVPQNTTIIIGITACNRNPEIWGPDSFEWKPERWLKPLPDTVARAHLPGVYSNLMTFIGGGRACIGFKFSQLEMKIVLSLLIEDFKFSPSDKEIFWRMGGIAQPTVSNFYNPNFQLPIIVQSIQ</sequence>
<evidence type="ECO:0008006" key="16">
    <source>
        <dbReference type="Google" id="ProtNLM"/>
    </source>
</evidence>
<comment type="similarity">
    <text evidence="4">Belongs to the cytochrome P450 family.</text>
</comment>
<evidence type="ECO:0000256" key="4">
    <source>
        <dbReference type="ARBA" id="ARBA00010617"/>
    </source>
</evidence>
<dbReference type="PANTHER" id="PTHR24305:SF166">
    <property type="entry name" value="CYTOCHROME P450 12A4, MITOCHONDRIAL-RELATED"/>
    <property type="match status" value="1"/>
</dbReference>
<evidence type="ECO:0000256" key="9">
    <source>
        <dbReference type="ARBA" id="ARBA00023002"/>
    </source>
</evidence>
<name>A0A409XDN6_PSICY</name>